<feature type="signal peptide" evidence="5">
    <location>
        <begin position="1"/>
        <end position="21"/>
    </location>
</feature>
<evidence type="ECO:0000313" key="6">
    <source>
        <dbReference type="EMBL" id="CUN59280.1"/>
    </source>
</evidence>
<evidence type="ECO:0000256" key="2">
    <source>
        <dbReference type="ARBA" id="ARBA00022448"/>
    </source>
</evidence>
<dbReference type="GO" id="GO:0055052">
    <property type="term" value="C:ATP-binding cassette (ABC) transporter complex, substrate-binding subunit-containing"/>
    <property type="evidence" value="ECO:0007669"/>
    <property type="project" value="TreeGrafter"/>
</dbReference>
<dbReference type="RefSeq" id="WP_055226145.1">
    <property type="nucleotide sequence ID" value="NZ_CYYV01000002.1"/>
</dbReference>
<reference evidence="6 7" key="1">
    <citation type="submission" date="2015-09" db="EMBL/GenBank/DDBJ databases">
        <authorList>
            <consortium name="Pathogen Informatics"/>
        </authorList>
    </citation>
    <scope>NUCLEOTIDE SEQUENCE [LARGE SCALE GENOMIC DNA]</scope>
    <source>
        <strain evidence="6 7">2789STDY5608849</strain>
    </source>
</reference>
<dbReference type="GO" id="GO:0015768">
    <property type="term" value="P:maltose transport"/>
    <property type="evidence" value="ECO:0007669"/>
    <property type="project" value="TreeGrafter"/>
</dbReference>
<dbReference type="Gene3D" id="3.40.190.10">
    <property type="entry name" value="Periplasmic binding protein-like II"/>
    <property type="match status" value="2"/>
</dbReference>
<dbReference type="PANTHER" id="PTHR30061:SF50">
    <property type="entry name" value="MALTOSE_MALTODEXTRIN-BINDING PERIPLASMIC PROTEIN"/>
    <property type="match status" value="1"/>
</dbReference>
<dbReference type="EMBL" id="CYYV01000002">
    <property type="protein sequence ID" value="CUN59280.1"/>
    <property type="molecule type" value="Genomic_DNA"/>
</dbReference>
<keyword evidence="3 5" id="KW-0732">Signal</keyword>
<evidence type="ECO:0000313" key="7">
    <source>
        <dbReference type="Proteomes" id="UP000095706"/>
    </source>
</evidence>
<feature type="region of interest" description="Disordered" evidence="4">
    <location>
        <begin position="26"/>
        <end position="58"/>
    </location>
</feature>
<evidence type="ECO:0000256" key="4">
    <source>
        <dbReference type="SAM" id="MobiDB-lite"/>
    </source>
</evidence>
<dbReference type="Proteomes" id="UP000095706">
    <property type="component" value="Unassembled WGS sequence"/>
</dbReference>
<dbReference type="InterPro" id="IPR006059">
    <property type="entry name" value="SBP"/>
</dbReference>
<evidence type="ECO:0000256" key="1">
    <source>
        <dbReference type="ARBA" id="ARBA00008520"/>
    </source>
</evidence>
<accession>A0A173Y6U1</accession>
<feature type="chain" id="PRO_5038795015" evidence="5">
    <location>
        <begin position="22"/>
        <end position="450"/>
    </location>
</feature>
<evidence type="ECO:0000256" key="5">
    <source>
        <dbReference type="SAM" id="SignalP"/>
    </source>
</evidence>
<protein>
    <submittedName>
        <fullName evidence="6">Maltose ABC transporter periplasmic protein</fullName>
    </submittedName>
</protein>
<name>A0A173Y6U1_9FIRM</name>
<dbReference type="Pfam" id="PF13416">
    <property type="entry name" value="SBP_bac_8"/>
    <property type="match status" value="1"/>
</dbReference>
<keyword evidence="2" id="KW-0813">Transport</keyword>
<evidence type="ECO:0000256" key="3">
    <source>
        <dbReference type="ARBA" id="ARBA00022729"/>
    </source>
</evidence>
<dbReference type="SUPFAM" id="SSF53850">
    <property type="entry name" value="Periplasmic binding protein-like II"/>
    <property type="match status" value="1"/>
</dbReference>
<dbReference type="PROSITE" id="PS51257">
    <property type="entry name" value="PROKAR_LIPOPROTEIN"/>
    <property type="match status" value="1"/>
</dbReference>
<dbReference type="GO" id="GO:0042956">
    <property type="term" value="P:maltodextrin transmembrane transport"/>
    <property type="evidence" value="ECO:0007669"/>
    <property type="project" value="TreeGrafter"/>
</dbReference>
<comment type="similarity">
    <text evidence="1">Belongs to the bacterial solute-binding protein 1 family.</text>
</comment>
<gene>
    <name evidence="6" type="ORF">ERS852406_00413</name>
</gene>
<proteinExistence type="inferred from homology"/>
<dbReference type="GO" id="GO:1901982">
    <property type="term" value="F:maltose binding"/>
    <property type="evidence" value="ECO:0007669"/>
    <property type="project" value="TreeGrafter"/>
</dbReference>
<dbReference type="AlphaFoldDB" id="A0A173Y6U1"/>
<organism evidence="6 7">
    <name type="scientific">Fusicatenibacter saccharivorans</name>
    <dbReference type="NCBI Taxonomy" id="1150298"/>
    <lineage>
        <taxon>Bacteria</taxon>
        <taxon>Bacillati</taxon>
        <taxon>Bacillota</taxon>
        <taxon>Clostridia</taxon>
        <taxon>Lachnospirales</taxon>
        <taxon>Lachnospiraceae</taxon>
        <taxon>Fusicatenibacter</taxon>
    </lineage>
</organism>
<dbReference type="PANTHER" id="PTHR30061">
    <property type="entry name" value="MALTOSE-BINDING PERIPLASMIC PROTEIN"/>
    <property type="match status" value="1"/>
</dbReference>
<sequence length="450" mass="48275">MKRKTLAVSLSAILAASMLFGCGSNSKSGDTKSSSDNGSASASAADASNAGSDASGSGIQYDGDDVTITYWHTHGDSEEEVLVDTIIPEFEKQYPNIHVDAVRMPYDGLMQQIITSLSSGTGPDLMRMDIIWVPELAEMGALAAVDDLEGFADLKDNLYEGPLSTNYYNGKYYGLPLNTNCLSGVYSKTMMEELNIDSIPTTYDEVVALKDKLGPDQYLIACEEANSWAMAPLFHSLGGVYTNEDYTKASGYINSEDSVKALETIVEWYDEGIIGPCFTGGKPDAANGLYDGNYLFSYQGPWFFTNDDEENLAKVEVGLLPAGKAGSLTVNGGEDLVMFESSDKKEASWVFAMFLMSEFSQTAQAVGGGHLIPTVKTIAESEAVQAVPNMSTYIEQLEGAVSRTPSPAWEKISDKLSVAFQSAVLHEDTAQSALDKIAPELDALLAGEAS</sequence>